<accession>A0A8T0FUG9</accession>
<dbReference type="Proteomes" id="UP000807504">
    <property type="component" value="Unassembled WGS sequence"/>
</dbReference>
<proteinExistence type="predicted"/>
<reference evidence="1" key="2">
    <citation type="submission" date="2020-06" db="EMBL/GenBank/DDBJ databases">
        <authorList>
            <person name="Sheffer M."/>
        </authorList>
    </citation>
    <scope>NUCLEOTIDE SEQUENCE</scope>
</reference>
<dbReference type="AlphaFoldDB" id="A0A8T0FUG9"/>
<comment type="caution">
    <text evidence="1">The sequence shown here is derived from an EMBL/GenBank/DDBJ whole genome shotgun (WGS) entry which is preliminary data.</text>
</comment>
<dbReference type="EMBL" id="JABXBU010000003">
    <property type="protein sequence ID" value="KAF8793309.1"/>
    <property type="molecule type" value="Genomic_DNA"/>
</dbReference>
<organism evidence="1 2">
    <name type="scientific">Argiope bruennichi</name>
    <name type="common">Wasp spider</name>
    <name type="synonym">Aranea bruennichi</name>
    <dbReference type="NCBI Taxonomy" id="94029"/>
    <lineage>
        <taxon>Eukaryota</taxon>
        <taxon>Metazoa</taxon>
        <taxon>Ecdysozoa</taxon>
        <taxon>Arthropoda</taxon>
        <taxon>Chelicerata</taxon>
        <taxon>Arachnida</taxon>
        <taxon>Araneae</taxon>
        <taxon>Araneomorphae</taxon>
        <taxon>Entelegynae</taxon>
        <taxon>Araneoidea</taxon>
        <taxon>Araneidae</taxon>
        <taxon>Argiope</taxon>
    </lineage>
</organism>
<evidence type="ECO:0000313" key="2">
    <source>
        <dbReference type="Proteomes" id="UP000807504"/>
    </source>
</evidence>
<sequence>MLKFNPSLSVTSDPELIPFSEQIYRNPNTDGRFLCQSFKGGQDPRDGDTTSSNPMRNWEAFQLNFVNGKLAMVLSSSLLSRAGTAKGNAIQTLSISALE</sequence>
<keyword evidence="2" id="KW-1185">Reference proteome</keyword>
<name>A0A8T0FUG9_ARGBR</name>
<evidence type="ECO:0000313" key="1">
    <source>
        <dbReference type="EMBL" id="KAF8793309.1"/>
    </source>
</evidence>
<reference evidence="1" key="1">
    <citation type="journal article" date="2020" name="bioRxiv">
        <title>Chromosome-level reference genome of the European wasp spider Argiope bruennichi: a resource for studies on range expansion and evolutionary adaptation.</title>
        <authorList>
            <person name="Sheffer M.M."/>
            <person name="Hoppe A."/>
            <person name="Krehenwinkel H."/>
            <person name="Uhl G."/>
            <person name="Kuss A.W."/>
            <person name="Jensen L."/>
            <person name="Jensen C."/>
            <person name="Gillespie R.G."/>
            <person name="Hoff K.J."/>
            <person name="Prost S."/>
        </authorList>
    </citation>
    <scope>NUCLEOTIDE SEQUENCE</scope>
</reference>
<gene>
    <name evidence="1" type="ORF">HNY73_004804</name>
</gene>
<protein>
    <submittedName>
        <fullName evidence="1">Uncharacterized protein</fullName>
    </submittedName>
</protein>